<evidence type="ECO:0000256" key="7">
    <source>
        <dbReference type="ARBA" id="ARBA00022729"/>
    </source>
</evidence>
<keyword evidence="5" id="KW-0808">Transferase</keyword>
<comment type="subcellular location">
    <subcellularLocation>
        <location evidence="1">Endoplasmic reticulum membrane</location>
        <topology evidence="1">Single-pass membrane protein</topology>
    </subcellularLocation>
</comment>
<evidence type="ECO:0000256" key="1">
    <source>
        <dbReference type="ARBA" id="ARBA00004389"/>
    </source>
</evidence>
<evidence type="ECO:0000256" key="9">
    <source>
        <dbReference type="ARBA" id="ARBA00022989"/>
    </source>
</evidence>
<evidence type="ECO:0000256" key="5">
    <source>
        <dbReference type="ARBA" id="ARBA00022679"/>
    </source>
</evidence>
<comment type="similarity">
    <text evidence="2">Belongs to the UDP-glycosyltransferase family.</text>
</comment>
<dbReference type="GO" id="GO:0005789">
    <property type="term" value="C:endoplasmic reticulum membrane"/>
    <property type="evidence" value="ECO:0007669"/>
    <property type="project" value="UniProtKB-SubCell"/>
</dbReference>
<keyword evidence="6" id="KW-0812">Transmembrane</keyword>
<protein>
    <recommendedName>
        <fullName evidence="3">glucuronosyltransferase</fullName>
        <ecNumber evidence="3">2.4.1.17</ecNumber>
    </recommendedName>
</protein>
<evidence type="ECO:0000256" key="3">
    <source>
        <dbReference type="ARBA" id="ARBA00012544"/>
    </source>
</evidence>
<comment type="caution">
    <text evidence="12">The sequence shown here is derived from an EMBL/GenBank/DDBJ whole genome shotgun (WGS) entry which is preliminary data.</text>
</comment>
<dbReference type="PANTHER" id="PTHR48043">
    <property type="entry name" value="EG:EG0003.4 PROTEIN-RELATED"/>
    <property type="match status" value="1"/>
</dbReference>
<organism evidence="12 13">
    <name type="scientific">Diceros bicornis minor</name>
    <name type="common">South-central black rhinoceros</name>
    <dbReference type="NCBI Taxonomy" id="77932"/>
    <lineage>
        <taxon>Eukaryota</taxon>
        <taxon>Metazoa</taxon>
        <taxon>Chordata</taxon>
        <taxon>Craniata</taxon>
        <taxon>Vertebrata</taxon>
        <taxon>Euteleostomi</taxon>
        <taxon>Mammalia</taxon>
        <taxon>Eutheria</taxon>
        <taxon>Laurasiatheria</taxon>
        <taxon>Perissodactyla</taxon>
        <taxon>Rhinocerotidae</taxon>
        <taxon>Diceros</taxon>
    </lineage>
</organism>
<evidence type="ECO:0000256" key="2">
    <source>
        <dbReference type="ARBA" id="ARBA00009995"/>
    </source>
</evidence>
<evidence type="ECO:0000256" key="4">
    <source>
        <dbReference type="ARBA" id="ARBA00022676"/>
    </source>
</evidence>
<evidence type="ECO:0000256" key="6">
    <source>
        <dbReference type="ARBA" id="ARBA00022692"/>
    </source>
</evidence>
<keyword evidence="7" id="KW-0732">Signal</keyword>
<accession>A0A7J7FGI9</accession>
<dbReference type="PANTHER" id="PTHR48043:SF12">
    <property type="entry name" value="UDP-GLUCURONOSYLTRANSFERASE 2B4"/>
    <property type="match status" value="1"/>
</dbReference>
<dbReference type="Pfam" id="PF00201">
    <property type="entry name" value="UDPGT"/>
    <property type="match status" value="1"/>
</dbReference>
<reference evidence="12 13" key="1">
    <citation type="journal article" date="2020" name="Mol. Biol. Evol.">
        <title>Interspecific Gene Flow and the Evolution of Specialization in Black and White Rhinoceros.</title>
        <authorList>
            <person name="Moodley Y."/>
            <person name="Westbury M.V."/>
            <person name="Russo I.M."/>
            <person name="Gopalakrishnan S."/>
            <person name="Rakotoarivelo A."/>
            <person name="Olsen R.A."/>
            <person name="Prost S."/>
            <person name="Tunstall T."/>
            <person name="Ryder O.A."/>
            <person name="Dalen L."/>
            <person name="Bruford M.W."/>
        </authorList>
    </citation>
    <scope>NUCLEOTIDE SEQUENCE [LARGE SCALE GENOMIC DNA]</scope>
    <source>
        <strain evidence="12">SBR-YM</strain>
        <tissue evidence="12">Skin</tissue>
    </source>
</reference>
<keyword evidence="11" id="KW-0325">Glycoprotein</keyword>
<sequence>MKGHPKTKAFITHGGANGIYEAVYHGIPMLGIPLFADQPDNIVHMKTKGAAIRLDLNTMSSIDLLNTLKTVINDPS</sequence>
<dbReference type="AlphaFoldDB" id="A0A7J7FGI9"/>
<dbReference type="InterPro" id="IPR050271">
    <property type="entry name" value="UDP-glycosyltransferase"/>
</dbReference>
<dbReference type="EC" id="2.4.1.17" evidence="3"/>
<dbReference type="EMBL" id="JACDTQ010000745">
    <property type="protein sequence ID" value="KAF5926834.1"/>
    <property type="molecule type" value="Genomic_DNA"/>
</dbReference>
<dbReference type="InterPro" id="IPR002213">
    <property type="entry name" value="UDP_glucos_trans"/>
</dbReference>
<keyword evidence="9" id="KW-1133">Transmembrane helix</keyword>
<keyword evidence="13" id="KW-1185">Reference proteome</keyword>
<evidence type="ECO:0000313" key="13">
    <source>
        <dbReference type="Proteomes" id="UP000551758"/>
    </source>
</evidence>
<name>A0A7J7FGI9_DICBM</name>
<dbReference type="SUPFAM" id="SSF53756">
    <property type="entry name" value="UDP-Glycosyltransferase/glycogen phosphorylase"/>
    <property type="match status" value="1"/>
</dbReference>
<dbReference type="Gene3D" id="3.40.50.2000">
    <property type="entry name" value="Glycogen Phosphorylase B"/>
    <property type="match status" value="1"/>
</dbReference>
<dbReference type="Proteomes" id="UP000551758">
    <property type="component" value="Unassembled WGS sequence"/>
</dbReference>
<evidence type="ECO:0000256" key="10">
    <source>
        <dbReference type="ARBA" id="ARBA00023136"/>
    </source>
</evidence>
<keyword evidence="10" id="KW-0472">Membrane</keyword>
<evidence type="ECO:0000256" key="8">
    <source>
        <dbReference type="ARBA" id="ARBA00022824"/>
    </source>
</evidence>
<gene>
    <name evidence="12" type="ORF">HPG69_001465</name>
</gene>
<dbReference type="GO" id="GO:0015020">
    <property type="term" value="F:glucuronosyltransferase activity"/>
    <property type="evidence" value="ECO:0007669"/>
    <property type="project" value="UniProtKB-EC"/>
</dbReference>
<evidence type="ECO:0000313" key="12">
    <source>
        <dbReference type="EMBL" id="KAF5926834.1"/>
    </source>
</evidence>
<proteinExistence type="inferred from homology"/>
<keyword evidence="4" id="KW-0328">Glycosyltransferase</keyword>
<keyword evidence="8" id="KW-0256">Endoplasmic reticulum</keyword>
<evidence type="ECO:0000256" key="11">
    <source>
        <dbReference type="ARBA" id="ARBA00023180"/>
    </source>
</evidence>